<organism evidence="2 3">
    <name type="scientific">Clarias magur</name>
    <name type="common">Asian catfish</name>
    <name type="synonym">Macropteronotus magur</name>
    <dbReference type="NCBI Taxonomy" id="1594786"/>
    <lineage>
        <taxon>Eukaryota</taxon>
        <taxon>Metazoa</taxon>
        <taxon>Chordata</taxon>
        <taxon>Craniata</taxon>
        <taxon>Vertebrata</taxon>
        <taxon>Euteleostomi</taxon>
        <taxon>Actinopterygii</taxon>
        <taxon>Neopterygii</taxon>
        <taxon>Teleostei</taxon>
        <taxon>Ostariophysi</taxon>
        <taxon>Siluriformes</taxon>
        <taxon>Clariidae</taxon>
        <taxon>Clarias</taxon>
    </lineage>
</organism>
<protein>
    <submittedName>
        <fullName evidence="2">Receptor activity-modifying protein 1-like</fullName>
    </submittedName>
</protein>
<reference evidence="2" key="1">
    <citation type="submission" date="2020-07" db="EMBL/GenBank/DDBJ databases">
        <title>Clarias magur genome sequencing, assembly and annotation.</title>
        <authorList>
            <person name="Kushwaha B."/>
            <person name="Kumar R."/>
            <person name="Das P."/>
            <person name="Joshi C.G."/>
            <person name="Kumar D."/>
            <person name="Nagpure N.S."/>
            <person name="Pandey M."/>
            <person name="Agarwal S."/>
            <person name="Srivastava S."/>
            <person name="Singh M."/>
            <person name="Sahoo L."/>
            <person name="Jayasankar P."/>
            <person name="Meher P.K."/>
            <person name="Koringa P.G."/>
            <person name="Iquebal M.A."/>
            <person name="Das S.P."/>
            <person name="Bit A."/>
            <person name="Patnaik S."/>
            <person name="Patel N."/>
            <person name="Shah T.M."/>
            <person name="Hinsu A."/>
            <person name="Jena J.K."/>
        </authorList>
    </citation>
    <scope>NUCLEOTIDE SEQUENCE</scope>
    <source>
        <strain evidence="2">CIFAMagur01</strain>
        <tissue evidence="2">Testis</tissue>
    </source>
</reference>
<evidence type="ECO:0000313" key="3">
    <source>
        <dbReference type="Proteomes" id="UP000727407"/>
    </source>
</evidence>
<keyword evidence="2" id="KW-0675">Receptor</keyword>
<feature type="chain" id="PRO_5035147806" evidence="1">
    <location>
        <begin position="33"/>
        <end position="128"/>
    </location>
</feature>
<feature type="non-terminal residue" evidence="2">
    <location>
        <position position="128"/>
    </location>
</feature>
<name>A0A8J4TAX1_CLAMG</name>
<keyword evidence="3" id="KW-1185">Reference proteome</keyword>
<dbReference type="Proteomes" id="UP000727407">
    <property type="component" value="Unassembled WGS sequence"/>
</dbReference>
<feature type="signal peptide" evidence="1">
    <location>
        <begin position="1"/>
        <end position="32"/>
    </location>
</feature>
<sequence>MSPHVSSPRLRPTWSPSFRVACMVLMFGRLQALLPSEATPLKRSEEHRGLSNTPFFPGVLTTPLTTTSISVEEKPISSTCEAYCSMCDETPLTRVQCYSEFLNVCKVNFESEMENVSASDWCTWDNVK</sequence>
<gene>
    <name evidence="2" type="primary">ramp2</name>
    <name evidence="2" type="ORF">DAT39_020641</name>
</gene>
<dbReference type="EMBL" id="QNUK01000784">
    <property type="protein sequence ID" value="KAF5889658.1"/>
    <property type="molecule type" value="Genomic_DNA"/>
</dbReference>
<keyword evidence="1" id="KW-0732">Signal</keyword>
<dbReference type="AlphaFoldDB" id="A0A8J4TAX1"/>
<dbReference type="OrthoDB" id="8652678at2759"/>
<accession>A0A8J4TAX1</accession>
<proteinExistence type="predicted"/>
<evidence type="ECO:0000313" key="2">
    <source>
        <dbReference type="EMBL" id="KAF5889658.1"/>
    </source>
</evidence>
<comment type="caution">
    <text evidence="2">The sequence shown here is derived from an EMBL/GenBank/DDBJ whole genome shotgun (WGS) entry which is preliminary data.</text>
</comment>
<evidence type="ECO:0000256" key="1">
    <source>
        <dbReference type="SAM" id="SignalP"/>
    </source>
</evidence>